<feature type="compositionally biased region" description="Basic and acidic residues" evidence="1">
    <location>
        <begin position="12"/>
        <end position="32"/>
    </location>
</feature>
<evidence type="ECO:0000256" key="1">
    <source>
        <dbReference type="SAM" id="MobiDB-lite"/>
    </source>
</evidence>
<evidence type="ECO:0000313" key="3">
    <source>
        <dbReference type="Proteomes" id="UP000029267"/>
    </source>
</evidence>
<dbReference type="EMBL" id="JPYA02000001">
    <property type="protein sequence ID" value="MEB3749745.1"/>
    <property type="molecule type" value="Genomic_DNA"/>
</dbReference>
<gene>
    <name evidence="2" type="ORF">EP10_000584</name>
</gene>
<organism evidence="2 3">
    <name type="scientific">Geobacillus icigianus</name>
    <dbReference type="NCBI Taxonomy" id="1430331"/>
    <lineage>
        <taxon>Bacteria</taxon>
        <taxon>Bacillati</taxon>
        <taxon>Bacillota</taxon>
        <taxon>Bacilli</taxon>
        <taxon>Bacillales</taxon>
        <taxon>Anoxybacillaceae</taxon>
        <taxon>Geobacillus</taxon>
    </lineage>
</organism>
<protein>
    <submittedName>
        <fullName evidence="2">Uncharacterized protein</fullName>
    </submittedName>
</protein>
<accession>A0ABU6BD44</accession>
<evidence type="ECO:0000313" key="2">
    <source>
        <dbReference type="EMBL" id="MEB3749745.1"/>
    </source>
</evidence>
<feature type="region of interest" description="Disordered" evidence="1">
    <location>
        <begin position="1"/>
        <end position="32"/>
    </location>
</feature>
<keyword evidence="3" id="KW-1185">Reference proteome</keyword>
<reference evidence="2 3" key="1">
    <citation type="journal article" date="2014" name="Genome Announc.">
        <title>Draft Genome Sequence of Geobacillus icigianus Strain G1w1T Isolated from Hot Springs in the Valley of Geysers, Kamchatka (Russian Federation).</title>
        <authorList>
            <person name="Bryanskaya A.V."/>
            <person name="Rozanov A.S."/>
            <person name="Logacheva M.D."/>
            <person name="Kotenko A.V."/>
            <person name="Peltek S.E."/>
        </authorList>
    </citation>
    <scope>NUCLEOTIDE SEQUENCE [LARGE SCALE GENOMIC DNA]</scope>
    <source>
        <strain evidence="2 3">G1w1</strain>
    </source>
</reference>
<dbReference type="Proteomes" id="UP000029267">
    <property type="component" value="Unassembled WGS sequence"/>
</dbReference>
<sequence length="32" mass="3643">MHGEGKNNLSLEKTEPILSDKGEDFLKERAKK</sequence>
<name>A0ABU6BD44_9BACL</name>
<comment type="caution">
    <text evidence="2">The sequence shown here is derived from an EMBL/GenBank/DDBJ whole genome shotgun (WGS) entry which is preliminary data.</text>
</comment>
<proteinExistence type="predicted"/>